<dbReference type="InterPro" id="IPR036621">
    <property type="entry name" value="Anticodon-bd_dom_sf"/>
</dbReference>
<evidence type="ECO:0000256" key="4">
    <source>
        <dbReference type="ARBA" id="ARBA00022598"/>
    </source>
</evidence>
<dbReference type="GO" id="GO:0004820">
    <property type="term" value="F:glycine-tRNA ligase activity"/>
    <property type="evidence" value="ECO:0007669"/>
    <property type="project" value="UniProtKB-EC"/>
</dbReference>
<comment type="similarity">
    <text evidence="1">Belongs to the class-II aminoacyl-tRNA synthetase family.</text>
</comment>
<evidence type="ECO:0000256" key="1">
    <source>
        <dbReference type="ARBA" id="ARBA00008226"/>
    </source>
</evidence>
<dbReference type="SUPFAM" id="SSF52954">
    <property type="entry name" value="Class II aaRS ABD-related"/>
    <property type="match status" value="1"/>
</dbReference>
<dbReference type="NCBIfam" id="TIGR00389">
    <property type="entry name" value="glyS_dimeric"/>
    <property type="match status" value="1"/>
</dbReference>
<keyword evidence="8 10" id="KW-0030">Aminoacyl-tRNA synthetase</keyword>
<dbReference type="GO" id="GO:0005524">
    <property type="term" value="F:ATP binding"/>
    <property type="evidence" value="ECO:0007669"/>
    <property type="project" value="UniProtKB-KW"/>
</dbReference>
<dbReference type="GO" id="GO:0005737">
    <property type="term" value="C:cytoplasm"/>
    <property type="evidence" value="ECO:0007669"/>
    <property type="project" value="InterPro"/>
</dbReference>
<dbReference type="InterPro" id="IPR002315">
    <property type="entry name" value="tRNA-synt_gly"/>
</dbReference>
<dbReference type="OrthoDB" id="9760853at2"/>
<dbReference type="Gene3D" id="3.30.930.10">
    <property type="entry name" value="Bira Bifunctional Protein, Domain 2"/>
    <property type="match status" value="1"/>
</dbReference>
<comment type="caution">
    <text evidence="10">The sequence shown here is derived from an EMBL/GenBank/DDBJ whole genome shotgun (WGS) entry which is preliminary data.</text>
</comment>
<dbReference type="NCBIfam" id="NF003211">
    <property type="entry name" value="PRK04173.1"/>
    <property type="match status" value="1"/>
</dbReference>
<dbReference type="CDD" id="cd00774">
    <property type="entry name" value="GlyRS-like_core"/>
    <property type="match status" value="1"/>
</dbReference>
<evidence type="ECO:0000259" key="9">
    <source>
        <dbReference type="PROSITE" id="PS50862"/>
    </source>
</evidence>
<dbReference type="InterPro" id="IPR027031">
    <property type="entry name" value="Gly-tRNA_synthase/POLG2"/>
</dbReference>
<dbReference type="Pfam" id="PF00587">
    <property type="entry name" value="tRNA-synt_2b"/>
    <property type="match status" value="1"/>
</dbReference>
<dbReference type="InterPro" id="IPR004154">
    <property type="entry name" value="Anticodon-bd"/>
</dbReference>
<keyword evidence="4 10" id="KW-0436">Ligase</keyword>
<accession>B9XSS6</accession>
<reference evidence="10 11" key="1">
    <citation type="journal article" date="2011" name="J. Bacteriol.">
        <title>Genome sequence of 'Pedosphaera parvula' Ellin514, an aerobic Verrucomicrobial isolate from pasture soil.</title>
        <authorList>
            <person name="Kant R."/>
            <person name="van Passel M.W."/>
            <person name="Sangwan P."/>
            <person name="Palva A."/>
            <person name="Lucas S."/>
            <person name="Copeland A."/>
            <person name="Lapidus A."/>
            <person name="Glavina Del Rio T."/>
            <person name="Dalin E."/>
            <person name="Tice H."/>
            <person name="Bruce D."/>
            <person name="Goodwin L."/>
            <person name="Pitluck S."/>
            <person name="Chertkov O."/>
            <person name="Larimer F.W."/>
            <person name="Land M.L."/>
            <person name="Hauser L."/>
            <person name="Brettin T.S."/>
            <person name="Detter J.C."/>
            <person name="Han S."/>
            <person name="de Vos W.M."/>
            <person name="Janssen P.H."/>
            <person name="Smidt H."/>
        </authorList>
    </citation>
    <scope>NUCLEOTIDE SEQUENCE [LARGE SCALE GENOMIC DNA]</scope>
    <source>
        <strain evidence="10 11">Ellin514</strain>
    </source>
</reference>
<dbReference type="PANTHER" id="PTHR10745:SF8">
    <property type="entry name" value="DNA POLYMERASE SUBUNIT GAMMA-2, MITOCHONDRIAL"/>
    <property type="match status" value="1"/>
</dbReference>
<evidence type="ECO:0000313" key="10">
    <source>
        <dbReference type="EMBL" id="EEF57093.1"/>
    </source>
</evidence>
<feature type="domain" description="Aminoacyl-transfer RNA synthetases class-II family profile" evidence="9">
    <location>
        <begin position="202"/>
        <end position="492"/>
    </location>
</feature>
<protein>
    <recommendedName>
        <fullName evidence="2">glycine--tRNA ligase</fullName>
        <ecNumber evidence="2">6.1.1.14</ecNumber>
    </recommendedName>
</protein>
<dbReference type="InterPro" id="IPR002314">
    <property type="entry name" value="aa-tRNA-synt_IIb"/>
</dbReference>
<dbReference type="InterPro" id="IPR006195">
    <property type="entry name" value="aa-tRNA-synth_II"/>
</dbReference>
<keyword evidence="5" id="KW-0547">Nucleotide-binding</keyword>
<dbReference type="PRINTS" id="PR01043">
    <property type="entry name" value="TRNASYNTHGLY"/>
</dbReference>
<evidence type="ECO:0000256" key="7">
    <source>
        <dbReference type="ARBA" id="ARBA00022917"/>
    </source>
</evidence>
<dbReference type="EC" id="6.1.1.14" evidence="2"/>
<dbReference type="PROSITE" id="PS50862">
    <property type="entry name" value="AA_TRNA_LIGASE_II"/>
    <property type="match status" value="1"/>
</dbReference>
<dbReference type="SUPFAM" id="SSF55681">
    <property type="entry name" value="Class II aaRS and biotin synthetases"/>
    <property type="match status" value="1"/>
</dbReference>
<dbReference type="RefSeq" id="WP_007418859.1">
    <property type="nucleotide sequence ID" value="NZ_ABOX02000086.1"/>
</dbReference>
<name>B9XSS6_PEDPL</name>
<dbReference type="CDD" id="cd00858">
    <property type="entry name" value="GlyRS_anticodon"/>
    <property type="match status" value="1"/>
</dbReference>
<dbReference type="Gene3D" id="3.40.50.800">
    <property type="entry name" value="Anticodon-binding domain"/>
    <property type="match status" value="1"/>
</dbReference>
<keyword evidence="6" id="KW-0067">ATP-binding</keyword>
<dbReference type="EMBL" id="ABOX02000086">
    <property type="protein sequence ID" value="EEF57093.1"/>
    <property type="molecule type" value="Genomic_DNA"/>
</dbReference>
<evidence type="ECO:0000256" key="2">
    <source>
        <dbReference type="ARBA" id="ARBA00012829"/>
    </source>
</evidence>
<organism evidence="10 11">
    <name type="scientific">Pedosphaera parvula (strain Ellin514)</name>
    <dbReference type="NCBI Taxonomy" id="320771"/>
    <lineage>
        <taxon>Bacteria</taxon>
        <taxon>Pseudomonadati</taxon>
        <taxon>Verrucomicrobiota</taxon>
        <taxon>Pedosphaerae</taxon>
        <taxon>Pedosphaerales</taxon>
        <taxon>Pedosphaeraceae</taxon>
        <taxon>Pedosphaera</taxon>
    </lineage>
</organism>
<dbReference type="Pfam" id="PF03129">
    <property type="entry name" value="HGTP_anticodon"/>
    <property type="match status" value="1"/>
</dbReference>
<dbReference type="PANTHER" id="PTHR10745">
    <property type="entry name" value="GLYCYL-TRNA SYNTHETASE/DNA POLYMERASE SUBUNIT GAMMA-2"/>
    <property type="match status" value="1"/>
</dbReference>
<proteinExistence type="inferred from homology"/>
<evidence type="ECO:0000256" key="5">
    <source>
        <dbReference type="ARBA" id="ARBA00022741"/>
    </source>
</evidence>
<evidence type="ECO:0000256" key="8">
    <source>
        <dbReference type="ARBA" id="ARBA00023146"/>
    </source>
</evidence>
<sequence>MAEPKTNELMEKIVSLCKRRGFVFQSSEIYGGINGFWDYGPLGAELKRNVKELWWTSMTRFREDVVGLEATIIMSPDIWRASGHVDTFADMMRECPMTRKRVRADQVDPVSGVVYRFTGAKAKATGFTVEKAFAFLLKKGEHPESARKKAKEFYALGSIDAGMKDLAGIELIGEATSAVENSVDFHPESNVMLSEARPFNLMFKTYVGPVESEENVAYLRPETAQAIFAQFKNVLETSRQKVPFGIAQVGKAFRNEVTPRNFTFRSREFEQMELEFFIKPDEAIEAISGTVAKPETKGHPGEPQSNWGWQMWHQYWVEERIKFYDNIGLPRTTLEEYWQKPEELAHYARATVDLLFKFPFGTQELEGIAARSDFDLSQHERFSRKPMGVFDDDLRAAWAKLDDVKKQELTKRYYEARARYLTKTGMDSEKAAKKAKEDAEGLAKGQYIPHVIEPSAGVDRLILALISNAYAEEEVTDDKGKAETRVVMRFHPRVAPIKVAVLPLLKNKPELVAKSREVFELLRREMNAFYDDGGAIGRRYRRQDEAGTPFCVTIDFDTLGEKPELLNTVTLRDRDTMQQTRVKIDELLPMLLQRVR</sequence>
<dbReference type="InterPro" id="IPR033731">
    <property type="entry name" value="GlyRS-like_core"/>
</dbReference>
<dbReference type="STRING" id="320771.Cflav_PD6505"/>
<evidence type="ECO:0000256" key="6">
    <source>
        <dbReference type="ARBA" id="ARBA00022840"/>
    </source>
</evidence>
<dbReference type="AlphaFoldDB" id="B9XSS6"/>
<dbReference type="Proteomes" id="UP000003688">
    <property type="component" value="Unassembled WGS sequence"/>
</dbReference>
<dbReference type="InterPro" id="IPR045864">
    <property type="entry name" value="aa-tRNA-synth_II/BPL/LPL"/>
</dbReference>
<evidence type="ECO:0000256" key="3">
    <source>
        <dbReference type="ARBA" id="ARBA00022490"/>
    </source>
</evidence>
<keyword evidence="7" id="KW-0648">Protein biosynthesis</keyword>
<keyword evidence="11" id="KW-1185">Reference proteome</keyword>
<gene>
    <name evidence="10" type="ORF">Cflav_PD6505</name>
</gene>
<keyword evidence="3" id="KW-0963">Cytoplasm</keyword>
<evidence type="ECO:0000313" key="11">
    <source>
        <dbReference type="Proteomes" id="UP000003688"/>
    </source>
</evidence>
<dbReference type="GO" id="GO:0006426">
    <property type="term" value="P:glycyl-tRNA aminoacylation"/>
    <property type="evidence" value="ECO:0007669"/>
    <property type="project" value="InterPro"/>
</dbReference>